<gene>
    <name evidence="1" type="ORF">AC578_1596</name>
</gene>
<dbReference type="InterPro" id="IPR018531">
    <property type="entry name" value="DUF1993"/>
</dbReference>
<dbReference type="PANTHER" id="PTHR36922">
    <property type="entry name" value="BLL2446 PROTEIN"/>
    <property type="match status" value="1"/>
</dbReference>
<name>A0A139HMF7_9PEZI</name>
<dbReference type="Pfam" id="PF09351">
    <property type="entry name" value="DUF1993"/>
    <property type="match status" value="1"/>
</dbReference>
<keyword evidence="2" id="KW-1185">Reference proteome</keyword>
<accession>A0A139HMF7</accession>
<dbReference type="AlphaFoldDB" id="A0A139HMF7"/>
<reference evidence="1 2" key="1">
    <citation type="submission" date="2015-07" db="EMBL/GenBank/DDBJ databases">
        <title>Comparative genomics of the Sigatoka disease complex on banana suggests a link between parallel evolutionary changes in Pseudocercospora fijiensis and Pseudocercospora eumusae and increased virulence on the banana host.</title>
        <authorList>
            <person name="Chang T.-C."/>
            <person name="Salvucci A."/>
            <person name="Crous P.W."/>
            <person name="Stergiopoulos I."/>
        </authorList>
    </citation>
    <scope>NUCLEOTIDE SEQUENCE [LARGE SCALE GENOMIC DNA]</scope>
    <source>
        <strain evidence="1 2">CBS 114824</strain>
    </source>
</reference>
<dbReference type="EMBL" id="LFZN01000030">
    <property type="protein sequence ID" value="KXT03538.1"/>
    <property type="molecule type" value="Genomic_DNA"/>
</dbReference>
<evidence type="ECO:0008006" key="3">
    <source>
        <dbReference type="Google" id="ProtNLM"/>
    </source>
</evidence>
<proteinExistence type="predicted"/>
<dbReference type="Gene3D" id="1.20.120.450">
    <property type="entry name" value="dinb family like domain"/>
    <property type="match status" value="1"/>
</dbReference>
<dbReference type="SUPFAM" id="SSF109854">
    <property type="entry name" value="DinB/YfiT-like putative metalloenzymes"/>
    <property type="match status" value="1"/>
</dbReference>
<dbReference type="Proteomes" id="UP000070133">
    <property type="component" value="Unassembled WGS sequence"/>
</dbReference>
<evidence type="ECO:0000313" key="1">
    <source>
        <dbReference type="EMBL" id="KXT03539.1"/>
    </source>
</evidence>
<protein>
    <recommendedName>
        <fullName evidence="3">DUF1993 domain-containing protein</fullName>
    </recommendedName>
</protein>
<dbReference type="EMBL" id="LFZN01000030">
    <property type="protein sequence ID" value="KXT03540.1"/>
    <property type="molecule type" value="Genomic_DNA"/>
</dbReference>
<dbReference type="PANTHER" id="PTHR36922:SF1">
    <property type="entry name" value="DUF1993 DOMAIN-CONTAINING PROTEIN"/>
    <property type="match status" value="1"/>
</dbReference>
<organism evidence="1 2">
    <name type="scientific">Pseudocercospora eumusae</name>
    <dbReference type="NCBI Taxonomy" id="321146"/>
    <lineage>
        <taxon>Eukaryota</taxon>
        <taxon>Fungi</taxon>
        <taxon>Dikarya</taxon>
        <taxon>Ascomycota</taxon>
        <taxon>Pezizomycotina</taxon>
        <taxon>Dothideomycetes</taxon>
        <taxon>Dothideomycetidae</taxon>
        <taxon>Mycosphaerellales</taxon>
        <taxon>Mycosphaerellaceae</taxon>
        <taxon>Pseudocercospora</taxon>
    </lineage>
</organism>
<dbReference type="OrthoDB" id="3724345at2759"/>
<dbReference type="InterPro" id="IPR034660">
    <property type="entry name" value="DinB/YfiT-like"/>
</dbReference>
<evidence type="ECO:0000313" key="2">
    <source>
        <dbReference type="Proteomes" id="UP000070133"/>
    </source>
</evidence>
<dbReference type="STRING" id="321146.A0A139HMF7"/>
<dbReference type="EMBL" id="LFZN01000030">
    <property type="protein sequence ID" value="KXT03539.1"/>
    <property type="molecule type" value="Genomic_DNA"/>
</dbReference>
<sequence>MSPISLYDTTVPVLVRALEQLQKILRKGEQWAREQGRTDGILLEARIAEDMHPLTFQVQSATNTVKDFLTHVGGADDTNLGDNEKTFRQLYDRIERTIHLLRGAKKSNFVSADTQFTAKTWPYLDFTAVGYVQTYMLPNFFFHHTTAYDILRAKGVPVGKNDFIGTQDVVKWKL</sequence>
<comment type="caution">
    <text evidence="1">The sequence shown here is derived from an EMBL/GenBank/DDBJ whole genome shotgun (WGS) entry which is preliminary data.</text>
</comment>